<evidence type="ECO:0000313" key="2">
    <source>
        <dbReference type="EMBL" id="QHS99488.1"/>
    </source>
</evidence>
<feature type="transmembrane region" description="Helical" evidence="1">
    <location>
        <begin position="13"/>
        <end position="36"/>
    </location>
</feature>
<proteinExistence type="predicted"/>
<keyword evidence="1" id="KW-1133">Transmembrane helix</keyword>
<organism evidence="2">
    <name type="scientific">viral metagenome</name>
    <dbReference type="NCBI Taxonomy" id="1070528"/>
    <lineage>
        <taxon>unclassified sequences</taxon>
        <taxon>metagenomes</taxon>
        <taxon>organismal metagenomes</taxon>
    </lineage>
</organism>
<name>A0A6C0C755_9ZZZZ</name>
<dbReference type="AlphaFoldDB" id="A0A6C0C755"/>
<protein>
    <submittedName>
        <fullName evidence="2">Uncharacterized protein</fullName>
    </submittedName>
</protein>
<accession>A0A6C0C755</accession>
<keyword evidence="1" id="KW-0472">Membrane</keyword>
<dbReference type="EMBL" id="MN739344">
    <property type="protein sequence ID" value="QHS99488.1"/>
    <property type="molecule type" value="Genomic_DNA"/>
</dbReference>
<reference evidence="2" key="1">
    <citation type="journal article" date="2020" name="Nature">
        <title>Giant virus diversity and host interactions through global metagenomics.</title>
        <authorList>
            <person name="Schulz F."/>
            <person name="Roux S."/>
            <person name="Paez-Espino D."/>
            <person name="Jungbluth S."/>
            <person name="Walsh D.A."/>
            <person name="Denef V.J."/>
            <person name="McMahon K.D."/>
            <person name="Konstantinidis K.T."/>
            <person name="Eloe-Fadrosh E.A."/>
            <person name="Kyrpides N.C."/>
            <person name="Woyke T."/>
        </authorList>
    </citation>
    <scope>NUCLEOTIDE SEQUENCE</scope>
    <source>
        <strain evidence="2">GVMAG-M-3300020187-37</strain>
    </source>
</reference>
<evidence type="ECO:0000256" key="1">
    <source>
        <dbReference type="SAM" id="Phobius"/>
    </source>
</evidence>
<sequence>MKKNEILDFILKYIYVFILIIIVIIPAIINIVLYYITHFEKTITIKDKYTRYRRYGSNYNIVDENNTIYQVGNVWFKMNFDRAEDYNKLEKGKKYKVKGYGIRLPMLDTYKKIYYVF</sequence>
<keyword evidence="1" id="KW-0812">Transmembrane</keyword>